<feature type="transmembrane region" description="Helical" evidence="1">
    <location>
        <begin position="68"/>
        <end position="91"/>
    </location>
</feature>
<sequence length="367" mass="41419">MSSLWSSNQEKSQRVRHSINVVICCVVFTLLLSVANISSFAQGGSLSSYLSLLKQGPFPNSIEFVGKFWVILFTSYLVFNSAGEILTTIVHPSQFAKGKKYQIIFTFIAFGPLLFNFLNRYFLKNTPENTGEGFKIESATHYLFFQLYFWLGNIVAFKFFSKFFLSSLDQHAPDNISTRVVAKLLRWHYLGWSSFFLLAFFLPFWILIVTVLLVFSNSTWAFIIGRQCGKNCFSRFSLFKSVEGLNWAALITTTALALAVAAIRNSGVFGHGVFSCRESFFFVFLIWVAVMSYIAHFGENTFGLSKRLLGYKNFGRLFGTKVGGFWDRFDGLSVALFFSAISMWAIHAGKLGSIGINIELLKQIAAK</sequence>
<keyword evidence="1" id="KW-0812">Transmembrane</keyword>
<dbReference type="EMBL" id="CP002525">
    <property type="protein sequence ID" value="ADX98036.1"/>
    <property type="molecule type" value="Genomic_DNA"/>
</dbReference>
<organism evidence="2 3">
    <name type="scientific">Mycoplasma suis (strain Illinois)</name>
    <dbReference type="NCBI Taxonomy" id="768700"/>
    <lineage>
        <taxon>Bacteria</taxon>
        <taxon>Bacillati</taxon>
        <taxon>Mycoplasmatota</taxon>
        <taxon>Mollicutes</taxon>
        <taxon>Mycoplasmataceae</taxon>
        <taxon>Mycoplasma</taxon>
    </lineage>
</organism>
<evidence type="ECO:0000313" key="2">
    <source>
        <dbReference type="EMBL" id="ADX98036.1"/>
    </source>
</evidence>
<feature type="transmembrane region" description="Helical" evidence="1">
    <location>
        <begin position="279"/>
        <end position="298"/>
    </location>
</feature>
<proteinExistence type="predicted"/>
<dbReference type="Proteomes" id="UP000007484">
    <property type="component" value="Chromosome"/>
</dbReference>
<feature type="transmembrane region" description="Helical" evidence="1">
    <location>
        <begin position="189"/>
        <end position="215"/>
    </location>
</feature>
<accession>F0QRB6</accession>
<dbReference type="AlphaFoldDB" id="F0QRB6"/>
<reference evidence="2 3" key="1">
    <citation type="journal article" date="2011" name="J. Bacteriol.">
        <title>Complete genome sequences of two hemotropic Mycoplasmas, Mycoplasma haemofelis strain Ohio2 and Mycoplasma suis strain Illinois.</title>
        <authorList>
            <person name="Messick J.B."/>
            <person name="Santos A.P."/>
            <person name="Guimaraes A.M."/>
        </authorList>
    </citation>
    <scope>NUCLEOTIDE SEQUENCE [LARGE SCALE GENOMIC DNA]</scope>
    <source>
        <strain evidence="2 3">Illinois</strain>
    </source>
</reference>
<dbReference type="KEGG" id="mss:MSU_0501"/>
<dbReference type="STRING" id="768700.MSU_0501"/>
<feature type="transmembrane region" description="Helical" evidence="1">
    <location>
        <begin position="103"/>
        <end position="122"/>
    </location>
</feature>
<name>F0QRB6_MYCSL</name>
<feature type="transmembrane region" description="Helical" evidence="1">
    <location>
        <begin position="142"/>
        <end position="160"/>
    </location>
</feature>
<evidence type="ECO:0000256" key="1">
    <source>
        <dbReference type="SAM" id="Phobius"/>
    </source>
</evidence>
<feature type="transmembrane region" description="Helical" evidence="1">
    <location>
        <begin position="247"/>
        <end position="267"/>
    </location>
</feature>
<evidence type="ECO:0000313" key="3">
    <source>
        <dbReference type="Proteomes" id="UP000007484"/>
    </source>
</evidence>
<keyword evidence="3" id="KW-1185">Reference proteome</keyword>
<dbReference type="RefSeq" id="WP_013609902.1">
    <property type="nucleotide sequence ID" value="NC_015155.1"/>
</dbReference>
<protein>
    <submittedName>
        <fullName evidence="2">Putative membrane protein</fullName>
    </submittedName>
</protein>
<keyword evidence="1" id="KW-1133">Transmembrane helix</keyword>
<gene>
    <name evidence="2" type="ordered locus">MSU_0501</name>
</gene>
<feature type="transmembrane region" description="Helical" evidence="1">
    <location>
        <begin position="21"/>
        <end position="41"/>
    </location>
</feature>
<feature type="transmembrane region" description="Helical" evidence="1">
    <location>
        <begin position="331"/>
        <end position="349"/>
    </location>
</feature>
<dbReference type="HOGENOM" id="CLU_791843_0_0_14"/>
<keyword evidence="1" id="KW-0472">Membrane</keyword>